<evidence type="ECO:0000256" key="1">
    <source>
        <dbReference type="SAM" id="Phobius"/>
    </source>
</evidence>
<keyword evidence="1" id="KW-1133">Transmembrane helix</keyword>
<dbReference type="Pfam" id="PF11127">
    <property type="entry name" value="YgaP-like_TM"/>
    <property type="match status" value="1"/>
</dbReference>
<dbReference type="STRING" id="1743168.A8O14_04045"/>
<dbReference type="AlphaFoldDB" id="A0A191UEL4"/>
<keyword evidence="1" id="KW-0472">Membrane</keyword>
<feature type="domain" description="Inner membrane protein YgaP-like transmembrane" evidence="2">
    <location>
        <begin position="1"/>
        <end position="60"/>
    </location>
</feature>
<keyword evidence="1" id="KW-0812">Transmembrane</keyword>
<proteinExistence type="predicted"/>
<name>A0A191UEL4_9BURK</name>
<dbReference type="InterPro" id="IPR021309">
    <property type="entry name" value="YgaP-like_TM"/>
</dbReference>
<keyword evidence="4" id="KW-1185">Reference proteome</keyword>
<feature type="transmembrane region" description="Helical" evidence="1">
    <location>
        <begin position="40"/>
        <end position="59"/>
    </location>
</feature>
<sequence>MKCNIGHTDRVLRMTVGITLMGLAAFGITGPWAWIGIAPLLTGMMGYCGAYSLLGISTAKK</sequence>
<evidence type="ECO:0000313" key="3">
    <source>
        <dbReference type="EMBL" id="ANI99336.1"/>
    </source>
</evidence>
<dbReference type="RefSeq" id="WP_068948353.1">
    <property type="nucleotide sequence ID" value="NZ_CP015922.1"/>
</dbReference>
<evidence type="ECO:0000259" key="2">
    <source>
        <dbReference type="Pfam" id="PF11127"/>
    </source>
</evidence>
<dbReference type="OrthoDB" id="9804804at2"/>
<reference evidence="4" key="1">
    <citation type="submission" date="2016-05" db="EMBL/GenBank/DDBJ databases">
        <title>Polynucleobacter sp. QLW-P1FAT50C-4 genome.</title>
        <authorList>
            <person name="Hahn M.W."/>
        </authorList>
    </citation>
    <scope>NUCLEOTIDE SEQUENCE [LARGE SCALE GENOMIC DNA]</scope>
    <source>
        <strain evidence="4">QLW-P1FAT50C-4</strain>
    </source>
</reference>
<dbReference type="KEGG" id="pwu:A8O14_04045"/>
<dbReference type="EMBL" id="CP015922">
    <property type="protein sequence ID" value="ANI99336.1"/>
    <property type="molecule type" value="Genomic_DNA"/>
</dbReference>
<gene>
    <name evidence="3" type="ORF">A8O14_04045</name>
</gene>
<evidence type="ECO:0000313" key="4">
    <source>
        <dbReference type="Proteomes" id="UP000078463"/>
    </source>
</evidence>
<organism evidence="3 4">
    <name type="scientific">Polynucleobacter wuianus</name>
    <dbReference type="NCBI Taxonomy" id="1743168"/>
    <lineage>
        <taxon>Bacteria</taxon>
        <taxon>Pseudomonadati</taxon>
        <taxon>Pseudomonadota</taxon>
        <taxon>Betaproteobacteria</taxon>
        <taxon>Burkholderiales</taxon>
        <taxon>Burkholderiaceae</taxon>
        <taxon>Polynucleobacter</taxon>
    </lineage>
</organism>
<accession>A0A191UEL4</accession>
<dbReference type="Proteomes" id="UP000078463">
    <property type="component" value="Chromosome"/>
</dbReference>
<protein>
    <recommendedName>
        <fullName evidence="2">Inner membrane protein YgaP-like transmembrane domain-containing protein</fullName>
    </recommendedName>
</protein>
<feature type="transmembrane region" description="Helical" evidence="1">
    <location>
        <begin position="12"/>
        <end position="34"/>
    </location>
</feature>